<organism evidence="2 3">
    <name type="scientific">Immersiella caudata</name>
    <dbReference type="NCBI Taxonomy" id="314043"/>
    <lineage>
        <taxon>Eukaryota</taxon>
        <taxon>Fungi</taxon>
        <taxon>Dikarya</taxon>
        <taxon>Ascomycota</taxon>
        <taxon>Pezizomycotina</taxon>
        <taxon>Sordariomycetes</taxon>
        <taxon>Sordariomycetidae</taxon>
        <taxon>Sordariales</taxon>
        <taxon>Lasiosphaeriaceae</taxon>
        <taxon>Immersiella</taxon>
    </lineage>
</organism>
<evidence type="ECO:0000313" key="2">
    <source>
        <dbReference type="EMBL" id="KAK0611322.1"/>
    </source>
</evidence>
<dbReference type="Proteomes" id="UP001175000">
    <property type="component" value="Unassembled WGS sequence"/>
</dbReference>
<protein>
    <submittedName>
        <fullName evidence="2">Uncharacterized protein</fullName>
    </submittedName>
</protein>
<gene>
    <name evidence="2" type="ORF">B0T14DRAFT_500449</name>
</gene>
<proteinExistence type="predicted"/>
<feature type="signal peptide" evidence="1">
    <location>
        <begin position="1"/>
        <end position="19"/>
    </location>
</feature>
<name>A0AA39WA76_9PEZI</name>
<reference evidence="2" key="1">
    <citation type="submission" date="2023-06" db="EMBL/GenBank/DDBJ databases">
        <title>Genome-scale phylogeny and comparative genomics of the fungal order Sordariales.</title>
        <authorList>
            <consortium name="Lawrence Berkeley National Laboratory"/>
            <person name="Hensen N."/>
            <person name="Bonometti L."/>
            <person name="Westerberg I."/>
            <person name="Brannstrom I.O."/>
            <person name="Guillou S."/>
            <person name="Cros-Aarteil S."/>
            <person name="Calhoun S."/>
            <person name="Haridas S."/>
            <person name="Kuo A."/>
            <person name="Mondo S."/>
            <person name="Pangilinan J."/>
            <person name="Riley R."/>
            <person name="Labutti K."/>
            <person name="Andreopoulos B."/>
            <person name="Lipzen A."/>
            <person name="Chen C."/>
            <person name="Yanf M."/>
            <person name="Daum C."/>
            <person name="Ng V."/>
            <person name="Clum A."/>
            <person name="Steindorff A."/>
            <person name="Ohm R."/>
            <person name="Martin F."/>
            <person name="Silar P."/>
            <person name="Natvig D."/>
            <person name="Lalanne C."/>
            <person name="Gautier V."/>
            <person name="Ament-Velasquez S.L."/>
            <person name="Kruys A."/>
            <person name="Hutchinson M.I."/>
            <person name="Powell A.J."/>
            <person name="Barry K."/>
            <person name="Miller A.N."/>
            <person name="Grigoriev I.V."/>
            <person name="Debuchy R."/>
            <person name="Gladieux P."/>
            <person name="Thoren M.H."/>
            <person name="Johannesson H."/>
        </authorList>
    </citation>
    <scope>NUCLEOTIDE SEQUENCE</scope>
    <source>
        <strain evidence="2">CBS 606.72</strain>
    </source>
</reference>
<dbReference type="AlphaFoldDB" id="A0AA39WA76"/>
<evidence type="ECO:0000313" key="3">
    <source>
        <dbReference type="Proteomes" id="UP001175000"/>
    </source>
</evidence>
<sequence length="107" mass="11135">MKSFATTLTLLALPFVALAAPSPSDPSSVTSFIAVASYFDTHSGPAMGGTSLTERDEIFSYEKCLDDCISWATVGPCNPMNLCDPGLGCALGGPSSLVEEGFCTFVQ</sequence>
<keyword evidence="1" id="KW-0732">Signal</keyword>
<evidence type="ECO:0000256" key="1">
    <source>
        <dbReference type="SAM" id="SignalP"/>
    </source>
</evidence>
<keyword evidence="3" id="KW-1185">Reference proteome</keyword>
<dbReference type="EMBL" id="JAULSU010000007">
    <property type="protein sequence ID" value="KAK0611322.1"/>
    <property type="molecule type" value="Genomic_DNA"/>
</dbReference>
<comment type="caution">
    <text evidence="2">The sequence shown here is derived from an EMBL/GenBank/DDBJ whole genome shotgun (WGS) entry which is preliminary data.</text>
</comment>
<feature type="chain" id="PRO_5041440983" evidence="1">
    <location>
        <begin position="20"/>
        <end position="107"/>
    </location>
</feature>
<accession>A0AA39WA76</accession>